<dbReference type="eggNOG" id="COG2205">
    <property type="taxonomic scope" value="Bacteria"/>
</dbReference>
<dbReference type="Gene3D" id="1.10.287.130">
    <property type="match status" value="1"/>
</dbReference>
<dbReference type="Pfam" id="PF00072">
    <property type="entry name" value="Response_reg"/>
    <property type="match status" value="1"/>
</dbReference>
<sequence length="904" mass="96315">MAPDVPSDPEGSVAVTDLFSGGGEAGRLMASHDWSATPLGPVETWPASLRYAVRTVLASRFPMVLTWGPQYLQFYNDGYAPFIGAKHPAIGEDIRVTLAEGWAALEGPVEHAMATREASWLPRLPLLLERAGYREETYFTVSHAPAFGDDGRVAGMHAVCTEVTAEVLGERRQRLLHDLSASGNQLGDDETLLAGLCGALATDPLDVPAAAVYLHDEGGRLSRAAVVGCPADRLPATVDDPAELPGRLTDLALVGGFWQDPVTEAVVLPLTATAGGDRLGVLVAGTSPNRAFDAEYRTFLELVAGQFVSALGNARAFEAERRRAESLAELDRAKTAFFSDVSHELRTPLTLLLGPIADVLEDAGPLPPGARDQLALALRNGQRLQRLVNDLMDVASIEAGRATAVRVGTDLADFTTELAGVLRAAAERAGLRLTVDCPPLPRPVFVDPRMWEKVVLNLLSNAVKYTFVGGISVALRDTGDGVALTVTDTGIGIPVEELPRVFDRFHRVPGSLGRHREGTGIGLALVRELVALHGGSVTVTSEPGRGSTFTATIPYGSPDAEGDADHPVGPSEMARGTAEAWEQEVTPREQPAVPAGATATVLVVDDNADMRTYLTRLLSPIWRVRTCTNGEEALAAVAEELPDVVLTDVMMPRVDGFELLRRLRADPATRGIPVVMLTARAGQEAAVEGFAAGVDDYLAKPFQAAELVARVRVAVERARGGREEPTDELPTRPLNLPATPAPERPAPSPGVRDLVPASRPPAVAPPPEPAQVHYERWRFPATPQSVSALRRALRRLFATAELDEDQAYDLLLAACEAVTNAVEHAQDPTEPFVDVAAEVGGGRVLITVRDHGQWRERVPSMDRGRGSTLMSAFADISAVPSPEGTTVTIRVPRTDGPPEAGAPA</sequence>
<dbReference type="Gene3D" id="3.30.450.40">
    <property type="match status" value="1"/>
</dbReference>
<dbReference type="InterPro" id="IPR003594">
    <property type="entry name" value="HATPase_dom"/>
</dbReference>
<dbReference type="PATRIC" id="fig|477641.3.peg.4969"/>
<dbReference type="PANTHER" id="PTHR43547:SF2">
    <property type="entry name" value="HYBRID SIGNAL TRANSDUCTION HISTIDINE KINASE C"/>
    <property type="match status" value="1"/>
</dbReference>
<dbReference type="EMBL" id="FO203431">
    <property type="protein sequence ID" value="CCH90658.1"/>
    <property type="molecule type" value="Genomic_DNA"/>
</dbReference>
<comment type="catalytic activity">
    <reaction evidence="1">
        <text>ATP + protein L-histidine = ADP + protein N-phospho-L-histidine.</text>
        <dbReference type="EC" id="2.7.13.3"/>
    </reaction>
</comment>
<dbReference type="Pfam" id="PF00512">
    <property type="entry name" value="HisKA"/>
    <property type="match status" value="1"/>
</dbReference>
<evidence type="ECO:0000256" key="7">
    <source>
        <dbReference type="ARBA" id="ARBA00023012"/>
    </source>
</evidence>
<dbReference type="STRING" id="477641.MODMU_5283"/>
<dbReference type="Pfam" id="PF13581">
    <property type="entry name" value="HATPase_c_2"/>
    <property type="match status" value="1"/>
</dbReference>
<dbReference type="InterPro" id="IPR036097">
    <property type="entry name" value="HisK_dim/P_sf"/>
</dbReference>
<dbReference type="InterPro" id="IPR005467">
    <property type="entry name" value="His_kinase_dom"/>
</dbReference>
<organism evidence="12 13">
    <name type="scientific">Modestobacter italicus (strain DSM 44449 / CECT 9708 / BC 501)</name>
    <dbReference type="NCBI Taxonomy" id="2732864"/>
    <lineage>
        <taxon>Bacteria</taxon>
        <taxon>Bacillati</taxon>
        <taxon>Actinomycetota</taxon>
        <taxon>Actinomycetes</taxon>
        <taxon>Geodermatophilales</taxon>
        <taxon>Geodermatophilaceae</taxon>
        <taxon>Modestobacter</taxon>
    </lineage>
</organism>
<dbReference type="OMA" id="ERAYFTF"/>
<proteinExistence type="predicted"/>
<dbReference type="CDD" id="cd16936">
    <property type="entry name" value="HATPase_RsbW-like"/>
    <property type="match status" value="1"/>
</dbReference>
<dbReference type="InterPro" id="IPR004358">
    <property type="entry name" value="Sig_transdc_His_kin-like_C"/>
</dbReference>
<evidence type="ECO:0000256" key="1">
    <source>
        <dbReference type="ARBA" id="ARBA00000085"/>
    </source>
</evidence>
<evidence type="ECO:0000256" key="6">
    <source>
        <dbReference type="ARBA" id="ARBA00022777"/>
    </source>
</evidence>
<dbReference type="Gene3D" id="3.40.50.2300">
    <property type="match status" value="1"/>
</dbReference>
<dbReference type="SMART" id="SM00387">
    <property type="entry name" value="HATPase_c"/>
    <property type="match status" value="1"/>
</dbReference>
<dbReference type="eggNOG" id="COG0745">
    <property type="taxonomic scope" value="Bacteria"/>
</dbReference>
<dbReference type="KEGG" id="mmar:MODMU_5283"/>
<evidence type="ECO:0000256" key="8">
    <source>
        <dbReference type="PROSITE-ProRule" id="PRU00169"/>
    </source>
</evidence>
<dbReference type="SMART" id="SM00388">
    <property type="entry name" value="HisKA"/>
    <property type="match status" value="1"/>
</dbReference>
<dbReference type="HOGENOM" id="CLU_000445_82_3_11"/>
<feature type="compositionally biased region" description="Pro residues" evidence="9">
    <location>
        <begin position="758"/>
        <end position="769"/>
    </location>
</feature>
<evidence type="ECO:0000259" key="10">
    <source>
        <dbReference type="PROSITE" id="PS50109"/>
    </source>
</evidence>
<evidence type="ECO:0000259" key="11">
    <source>
        <dbReference type="PROSITE" id="PS50110"/>
    </source>
</evidence>
<dbReference type="PRINTS" id="PR00344">
    <property type="entry name" value="BCTRLSENSOR"/>
</dbReference>
<evidence type="ECO:0000313" key="12">
    <source>
        <dbReference type="EMBL" id="CCH90658.1"/>
    </source>
</evidence>
<dbReference type="SMART" id="SM00448">
    <property type="entry name" value="REC"/>
    <property type="match status" value="1"/>
</dbReference>
<dbReference type="InterPro" id="IPR003661">
    <property type="entry name" value="HisK_dim/P_dom"/>
</dbReference>
<dbReference type="SUPFAM" id="SSF52172">
    <property type="entry name" value="CheY-like"/>
    <property type="match status" value="1"/>
</dbReference>
<keyword evidence="6 12" id="KW-0418">Kinase</keyword>
<feature type="region of interest" description="Disordered" evidence="9">
    <location>
        <begin position="719"/>
        <end position="769"/>
    </location>
</feature>
<gene>
    <name evidence="12" type="ordered locus">MODMU_5283</name>
</gene>
<accession>I4F4U5</accession>
<dbReference type="PROSITE" id="PS50109">
    <property type="entry name" value="HIS_KIN"/>
    <property type="match status" value="1"/>
</dbReference>
<dbReference type="AlphaFoldDB" id="I4F4U5"/>
<dbReference type="GO" id="GO:0005886">
    <property type="term" value="C:plasma membrane"/>
    <property type="evidence" value="ECO:0007669"/>
    <property type="project" value="UniProtKB-SubCell"/>
</dbReference>
<protein>
    <recommendedName>
        <fullName evidence="3">histidine kinase</fullName>
        <ecNumber evidence="3">2.7.13.3</ecNumber>
    </recommendedName>
</protein>
<dbReference type="CDD" id="cd00082">
    <property type="entry name" value="HisKA"/>
    <property type="match status" value="1"/>
</dbReference>
<dbReference type="SUPFAM" id="SSF55874">
    <property type="entry name" value="ATPase domain of HSP90 chaperone/DNA topoisomerase II/histidine kinase"/>
    <property type="match status" value="2"/>
</dbReference>
<dbReference type="InterPro" id="IPR001789">
    <property type="entry name" value="Sig_transdc_resp-reg_receiver"/>
</dbReference>
<dbReference type="Gene3D" id="3.30.450.20">
    <property type="entry name" value="PAS domain"/>
    <property type="match status" value="1"/>
</dbReference>
<evidence type="ECO:0000256" key="3">
    <source>
        <dbReference type="ARBA" id="ARBA00012438"/>
    </source>
</evidence>
<reference evidence="12 13" key="1">
    <citation type="journal article" date="2012" name="J. Bacteriol.">
        <title>Genome Sequence of Radiation-Resistant Modestobacter marinus Strain BC501, a Representative Actinobacterium That Thrives on Calcareous Stone Surfaces.</title>
        <authorList>
            <person name="Normand P."/>
            <person name="Gury J."/>
            <person name="Pujic P."/>
            <person name="Chouaia B."/>
            <person name="Crotti E."/>
            <person name="Brusetti L."/>
            <person name="Daffonchio D."/>
            <person name="Vacherie B."/>
            <person name="Barbe V."/>
            <person name="Medigue C."/>
            <person name="Calteau A."/>
            <person name="Ghodhbane-Gtari F."/>
            <person name="Essoussi I."/>
            <person name="Nouioui I."/>
            <person name="Abbassi-Ghozzi I."/>
            <person name="Gtari M."/>
        </authorList>
    </citation>
    <scope>NUCLEOTIDE SEQUENCE [LARGE SCALE GENOMIC DNA]</scope>
    <source>
        <strain evidence="13">BC 501</strain>
    </source>
</reference>
<keyword evidence="13" id="KW-1185">Reference proteome</keyword>
<dbReference type="Proteomes" id="UP000006461">
    <property type="component" value="Chromosome"/>
</dbReference>
<evidence type="ECO:0000256" key="4">
    <source>
        <dbReference type="ARBA" id="ARBA00022553"/>
    </source>
</evidence>
<evidence type="ECO:0000256" key="9">
    <source>
        <dbReference type="SAM" id="MobiDB-lite"/>
    </source>
</evidence>
<dbReference type="EC" id="2.7.13.3" evidence="3"/>
<feature type="domain" description="Response regulatory" evidence="11">
    <location>
        <begin position="600"/>
        <end position="715"/>
    </location>
</feature>
<keyword evidence="5 12" id="KW-0808">Transferase</keyword>
<dbReference type="SUPFAM" id="SSF55781">
    <property type="entry name" value="GAF domain-like"/>
    <property type="match status" value="1"/>
</dbReference>
<feature type="compositionally biased region" description="Pro residues" evidence="9">
    <location>
        <begin position="739"/>
        <end position="748"/>
    </location>
</feature>
<comment type="subcellular location">
    <subcellularLocation>
        <location evidence="2">Cell membrane</location>
    </subcellularLocation>
</comment>
<keyword evidence="7" id="KW-0902">Two-component regulatory system</keyword>
<dbReference type="PANTHER" id="PTHR43547">
    <property type="entry name" value="TWO-COMPONENT HISTIDINE KINASE"/>
    <property type="match status" value="1"/>
</dbReference>
<evidence type="ECO:0000256" key="2">
    <source>
        <dbReference type="ARBA" id="ARBA00004236"/>
    </source>
</evidence>
<dbReference type="InterPro" id="IPR011006">
    <property type="entry name" value="CheY-like_superfamily"/>
</dbReference>
<dbReference type="OrthoDB" id="163538at2"/>
<dbReference type="Gene3D" id="3.30.565.10">
    <property type="entry name" value="Histidine kinase-like ATPase, C-terminal domain"/>
    <property type="match status" value="2"/>
</dbReference>
<evidence type="ECO:0000256" key="5">
    <source>
        <dbReference type="ARBA" id="ARBA00022679"/>
    </source>
</evidence>
<evidence type="ECO:0000313" key="13">
    <source>
        <dbReference type="Proteomes" id="UP000006461"/>
    </source>
</evidence>
<dbReference type="GO" id="GO:0000155">
    <property type="term" value="F:phosphorelay sensor kinase activity"/>
    <property type="evidence" value="ECO:0007669"/>
    <property type="project" value="InterPro"/>
</dbReference>
<dbReference type="SUPFAM" id="SSF47384">
    <property type="entry name" value="Homodimeric domain of signal transducing histidine kinase"/>
    <property type="match status" value="1"/>
</dbReference>
<feature type="domain" description="Histidine kinase" evidence="10">
    <location>
        <begin position="340"/>
        <end position="557"/>
    </location>
</feature>
<feature type="modified residue" description="4-aspartylphosphate" evidence="8">
    <location>
        <position position="648"/>
    </location>
</feature>
<dbReference type="CDD" id="cd16922">
    <property type="entry name" value="HATPase_EvgS-ArcB-TorS-like"/>
    <property type="match status" value="1"/>
</dbReference>
<dbReference type="InterPro" id="IPR036890">
    <property type="entry name" value="HATPase_C_sf"/>
</dbReference>
<dbReference type="PROSITE" id="PS50110">
    <property type="entry name" value="RESPONSE_REGULATORY"/>
    <property type="match status" value="1"/>
</dbReference>
<dbReference type="eggNOG" id="COG2172">
    <property type="taxonomic scope" value="Bacteria"/>
</dbReference>
<keyword evidence="4 8" id="KW-0597">Phosphoprotein</keyword>
<dbReference type="InterPro" id="IPR029016">
    <property type="entry name" value="GAF-like_dom_sf"/>
</dbReference>
<name>I4F4U5_MODI5</name>
<dbReference type="Pfam" id="PF02518">
    <property type="entry name" value="HATPase_c"/>
    <property type="match status" value="1"/>
</dbReference>
<dbReference type="FunFam" id="3.30.565.10:FF:000006">
    <property type="entry name" value="Sensor histidine kinase WalK"/>
    <property type="match status" value="1"/>
</dbReference>